<accession>A0A1H4QKA4</accession>
<gene>
    <name evidence="1" type="ORF">SAMN05444171_0874</name>
</gene>
<name>A0A1H4QKA4_9BRAD</name>
<organism evidence="1 2">
    <name type="scientific">Bradyrhizobium lablabi</name>
    <dbReference type="NCBI Taxonomy" id="722472"/>
    <lineage>
        <taxon>Bacteria</taxon>
        <taxon>Pseudomonadati</taxon>
        <taxon>Pseudomonadota</taxon>
        <taxon>Alphaproteobacteria</taxon>
        <taxon>Hyphomicrobiales</taxon>
        <taxon>Nitrobacteraceae</taxon>
        <taxon>Bradyrhizobium</taxon>
    </lineage>
</organism>
<proteinExistence type="predicted"/>
<dbReference type="EMBL" id="FNTI01000001">
    <property type="protein sequence ID" value="SEC20043.1"/>
    <property type="molecule type" value="Genomic_DNA"/>
</dbReference>
<dbReference type="OrthoDB" id="8021131at2"/>
<dbReference type="Proteomes" id="UP000183208">
    <property type="component" value="Unassembled WGS sequence"/>
</dbReference>
<protein>
    <submittedName>
        <fullName evidence="1">Uncharacterized protein</fullName>
    </submittedName>
</protein>
<reference evidence="1 2" key="1">
    <citation type="submission" date="2016-10" db="EMBL/GenBank/DDBJ databases">
        <authorList>
            <person name="de Groot N.N."/>
        </authorList>
    </citation>
    <scope>NUCLEOTIDE SEQUENCE [LARGE SCALE GENOMIC DNA]</scope>
    <source>
        <strain evidence="1 2">GAS522</strain>
    </source>
</reference>
<evidence type="ECO:0000313" key="1">
    <source>
        <dbReference type="EMBL" id="SEC20043.1"/>
    </source>
</evidence>
<sequence>MTDRVKIICSHCRKSFSERAQRMKPGYQTQCTHCMRLLTFDSSSDDPNIRRPLRDARDIRFKAEEALALARMAAQAPKRDPVY</sequence>
<evidence type="ECO:0000313" key="2">
    <source>
        <dbReference type="Proteomes" id="UP000183208"/>
    </source>
</evidence>
<dbReference type="AlphaFoldDB" id="A0A1H4QKA4"/>
<dbReference type="RefSeq" id="WP_074816011.1">
    <property type="nucleotide sequence ID" value="NZ_FNTI01000001.1"/>
</dbReference>